<evidence type="ECO:0000313" key="2">
    <source>
        <dbReference type="Proteomes" id="UP000070133"/>
    </source>
</evidence>
<dbReference type="Proteomes" id="UP000070133">
    <property type="component" value="Unassembled WGS sequence"/>
</dbReference>
<gene>
    <name evidence="1" type="ORF">AC578_2493</name>
</gene>
<evidence type="ECO:0008006" key="3">
    <source>
        <dbReference type="Google" id="ProtNLM"/>
    </source>
</evidence>
<comment type="caution">
    <text evidence="1">The sequence shown here is derived from an EMBL/GenBank/DDBJ whole genome shotgun (WGS) entry which is preliminary data.</text>
</comment>
<dbReference type="InterPro" id="IPR038883">
    <property type="entry name" value="AN11006-like"/>
</dbReference>
<evidence type="ECO:0000313" key="1">
    <source>
        <dbReference type="EMBL" id="KXT07161.1"/>
    </source>
</evidence>
<sequence>MVESSPLLALPPELRNHIYREVLVHNNNIIIITKSTKPPSLLQLCREIRFEAQGIYLAENRFMGQTTSSFDPKQHDWWALWLRSLGTERRTLLRSFEIFVAMEEEEEEDKRADVLRQMSAWLRRECGGLGLDVVSFVSSSSPLPRRAVQEKGMLACVLRFVELLAR</sequence>
<protein>
    <recommendedName>
        <fullName evidence="3">F-box domain-containing protein</fullName>
    </recommendedName>
</protein>
<dbReference type="PANTHER" id="PTHR42085">
    <property type="entry name" value="F-BOX DOMAIN-CONTAINING PROTEIN"/>
    <property type="match status" value="1"/>
</dbReference>
<dbReference type="AlphaFoldDB" id="A0A139HXG1"/>
<organism evidence="1 2">
    <name type="scientific">Pseudocercospora eumusae</name>
    <dbReference type="NCBI Taxonomy" id="321146"/>
    <lineage>
        <taxon>Eukaryota</taxon>
        <taxon>Fungi</taxon>
        <taxon>Dikarya</taxon>
        <taxon>Ascomycota</taxon>
        <taxon>Pezizomycotina</taxon>
        <taxon>Dothideomycetes</taxon>
        <taxon>Dothideomycetidae</taxon>
        <taxon>Mycosphaerellales</taxon>
        <taxon>Mycosphaerellaceae</taxon>
        <taxon>Pseudocercospora</taxon>
    </lineage>
</organism>
<name>A0A139HXG1_9PEZI</name>
<dbReference type="EMBL" id="LFZN01000003">
    <property type="protein sequence ID" value="KXT07161.1"/>
    <property type="molecule type" value="Genomic_DNA"/>
</dbReference>
<proteinExistence type="predicted"/>
<keyword evidence="2" id="KW-1185">Reference proteome</keyword>
<dbReference type="PANTHER" id="PTHR42085:SF1">
    <property type="entry name" value="F-BOX DOMAIN-CONTAINING PROTEIN"/>
    <property type="match status" value="1"/>
</dbReference>
<accession>A0A139HXG1</accession>
<reference evidence="1 2" key="1">
    <citation type="submission" date="2015-07" db="EMBL/GenBank/DDBJ databases">
        <title>Comparative genomics of the Sigatoka disease complex on banana suggests a link between parallel evolutionary changes in Pseudocercospora fijiensis and Pseudocercospora eumusae and increased virulence on the banana host.</title>
        <authorList>
            <person name="Chang T.-C."/>
            <person name="Salvucci A."/>
            <person name="Crous P.W."/>
            <person name="Stergiopoulos I."/>
        </authorList>
    </citation>
    <scope>NUCLEOTIDE SEQUENCE [LARGE SCALE GENOMIC DNA]</scope>
    <source>
        <strain evidence="1 2">CBS 114824</strain>
    </source>
</reference>